<dbReference type="EMBL" id="AP025028">
    <property type="protein sequence ID" value="BDA80226.1"/>
    <property type="molecule type" value="Genomic_DNA"/>
</dbReference>
<evidence type="ECO:0000313" key="1">
    <source>
        <dbReference type="EMBL" id="BDA80226.1"/>
    </source>
</evidence>
<keyword evidence="2" id="KW-1185">Reference proteome</keyword>
<organism evidence="1 2">
    <name type="scientific">Leptospira kobayashii</name>
    <dbReference type="NCBI Taxonomy" id="1917830"/>
    <lineage>
        <taxon>Bacteria</taxon>
        <taxon>Pseudomonadati</taxon>
        <taxon>Spirochaetota</taxon>
        <taxon>Spirochaetia</taxon>
        <taxon>Leptospirales</taxon>
        <taxon>Leptospiraceae</taxon>
        <taxon>Leptospira</taxon>
    </lineage>
</organism>
<dbReference type="Proteomes" id="UP000245263">
    <property type="component" value="Chromosome 1"/>
</dbReference>
<gene>
    <name evidence="1" type="ORF">LPTSP3_g31560</name>
</gene>
<protein>
    <submittedName>
        <fullName evidence="1">Uncharacterized protein</fullName>
    </submittedName>
</protein>
<accession>A0ABM7UME3</accession>
<evidence type="ECO:0000313" key="2">
    <source>
        <dbReference type="Proteomes" id="UP000245263"/>
    </source>
</evidence>
<reference evidence="1 2" key="1">
    <citation type="submission" date="2021-08" db="EMBL/GenBank/DDBJ databases">
        <title>Complete genome sequence of Leptospira kobayashii strain E30.</title>
        <authorList>
            <person name="Nakao R."/>
            <person name="Nakamura S."/>
            <person name="Masuzawa T."/>
            <person name="Koizumi N."/>
        </authorList>
    </citation>
    <scope>NUCLEOTIDE SEQUENCE [LARGE SCALE GENOMIC DNA]</scope>
    <source>
        <strain evidence="1 2">E30</strain>
    </source>
</reference>
<name>A0ABM7UME3_9LEPT</name>
<proteinExistence type="predicted"/>
<dbReference type="RefSeq" id="WP_109022544.1">
    <property type="nucleotide sequence ID" value="NZ_AP025028.1"/>
</dbReference>
<sequence>MDLFTPVIPKESWHPYFKNIQDKPNGFTCDVLVDWAKGFVDRDNKFVKEFQSTFNSSFWELYLFALFKSMSFNIDFSKDRPDFVITAPIPFLVEATVALNAQNKPPEHLRINFSPPDDLNKFNNDQIIRVANSIHSKIKKYRESYHKLNHVKNLPLCHCY</sequence>